<name>A0A8B6EQI3_MYTGA</name>
<gene>
    <name evidence="2" type="ORF">MGAL_10B022011</name>
</gene>
<dbReference type="AlphaFoldDB" id="A0A8B6EQI3"/>
<dbReference type="EMBL" id="UYJE01005432">
    <property type="protein sequence ID" value="VDI37268.1"/>
    <property type="molecule type" value="Genomic_DNA"/>
</dbReference>
<reference evidence="2" key="1">
    <citation type="submission" date="2018-11" db="EMBL/GenBank/DDBJ databases">
        <authorList>
            <person name="Alioto T."/>
            <person name="Alioto T."/>
        </authorList>
    </citation>
    <scope>NUCLEOTIDE SEQUENCE</scope>
</reference>
<feature type="non-terminal residue" evidence="2">
    <location>
        <position position="1"/>
    </location>
</feature>
<evidence type="ECO:0000313" key="2">
    <source>
        <dbReference type="EMBL" id="VDI37268.1"/>
    </source>
</evidence>
<feature type="region of interest" description="Disordered" evidence="1">
    <location>
        <begin position="69"/>
        <end position="118"/>
    </location>
</feature>
<organism evidence="2 3">
    <name type="scientific">Mytilus galloprovincialis</name>
    <name type="common">Mediterranean mussel</name>
    <dbReference type="NCBI Taxonomy" id="29158"/>
    <lineage>
        <taxon>Eukaryota</taxon>
        <taxon>Metazoa</taxon>
        <taxon>Spiralia</taxon>
        <taxon>Lophotrochozoa</taxon>
        <taxon>Mollusca</taxon>
        <taxon>Bivalvia</taxon>
        <taxon>Autobranchia</taxon>
        <taxon>Pteriomorphia</taxon>
        <taxon>Mytilida</taxon>
        <taxon>Mytiloidea</taxon>
        <taxon>Mytilidae</taxon>
        <taxon>Mytilinae</taxon>
        <taxon>Mytilus</taxon>
    </lineage>
</organism>
<comment type="caution">
    <text evidence="2">The sequence shown here is derived from an EMBL/GenBank/DDBJ whole genome shotgun (WGS) entry which is preliminary data.</text>
</comment>
<evidence type="ECO:0000256" key="1">
    <source>
        <dbReference type="SAM" id="MobiDB-lite"/>
    </source>
</evidence>
<evidence type="ECO:0000313" key="3">
    <source>
        <dbReference type="Proteomes" id="UP000596742"/>
    </source>
</evidence>
<sequence>MGFTDSYQSADSRCSSSNGSILSTIDNLDKLEDGREYWSNIFRSRFLKWTTKATFDEVCCNDITTIVRNQPESEQKPEPTPKSLSTETVHKTSFVSTTSDDKSTNSVKTSSPKGTSTDFVSKNSEYSNLFTQDQSFTMTRSVSVSSSLSSLSDTTGTKRTEYNTLTVPLDTNENRTIVNETSNTDLLYMTMFSL</sequence>
<feature type="compositionally biased region" description="Polar residues" evidence="1">
    <location>
        <begin position="82"/>
        <end position="118"/>
    </location>
</feature>
<keyword evidence="3" id="KW-1185">Reference proteome</keyword>
<protein>
    <submittedName>
        <fullName evidence="2">Uncharacterized protein</fullName>
    </submittedName>
</protein>
<accession>A0A8B6EQI3</accession>
<proteinExistence type="predicted"/>
<dbReference type="Proteomes" id="UP000596742">
    <property type="component" value="Unassembled WGS sequence"/>
</dbReference>